<keyword evidence="5" id="KW-1185">Reference proteome</keyword>
<proteinExistence type="predicted"/>
<organism evidence="4 6">
    <name type="scientific">Micromonospora musae</name>
    <dbReference type="NCBI Taxonomy" id="1894970"/>
    <lineage>
        <taxon>Bacteria</taxon>
        <taxon>Bacillati</taxon>
        <taxon>Actinomycetota</taxon>
        <taxon>Actinomycetes</taxon>
        <taxon>Micromonosporales</taxon>
        <taxon>Micromonosporaceae</taxon>
        <taxon>Micromonospora</taxon>
    </lineage>
</organism>
<evidence type="ECO:0000256" key="1">
    <source>
        <dbReference type="SAM" id="MobiDB-lite"/>
    </source>
</evidence>
<reference evidence="5 6" key="1">
    <citation type="submission" date="2018-09" db="EMBL/GenBank/DDBJ databases">
        <title>Micromonospora sp. nov. MS1-9, isolated from a root of Musa sp.</title>
        <authorList>
            <person name="Kuncharoen N."/>
            <person name="Kudo T."/>
            <person name="Ohkuma M."/>
            <person name="Yuki M."/>
            <person name="Tanasupawat S."/>
        </authorList>
    </citation>
    <scope>NUCLEOTIDE SEQUENCE [LARGE SCALE GENOMIC DNA]</scope>
    <source>
        <strain evidence="4 6">MS1-9</strain>
        <strain evidence="3 5">NGC1-4</strain>
    </source>
</reference>
<evidence type="ECO:0000313" key="4">
    <source>
        <dbReference type="EMBL" id="RKN35252.1"/>
    </source>
</evidence>
<comment type="caution">
    <text evidence="4">The sequence shown here is derived from an EMBL/GenBank/DDBJ whole genome shotgun (WGS) entry which is preliminary data.</text>
</comment>
<dbReference type="AlphaFoldDB" id="A0A3A9YDM0"/>
<dbReference type="OrthoDB" id="3297784at2"/>
<sequence length="231" mass="23917">MATVDEGQPTGTDPAPGTGRPRWGILLTAAATVIGLLIGGGSLLRDYFGWESSPDAVAASPTAHLSTPTGSTGPENGASSGTVPPTRTAGTQLAGLPAQGGASNLVALPRALAGRPGYERSIVVTCPENTPRDPHHEVTYALHQRYLNLTATIRPYSPEDPMAKVYVSVIVAQKQDDGTVNRITRGGSEARQDSTNTLSASVEGADEVTLRIDCELPTTLVVLSDAMMTAA</sequence>
<feature type="region of interest" description="Disordered" evidence="1">
    <location>
        <begin position="1"/>
        <end position="21"/>
    </location>
</feature>
<name>A0A3A9YDM0_9ACTN</name>
<accession>A0A3A9YDM0</accession>
<gene>
    <name evidence="4" type="ORF">D7044_03465</name>
    <name evidence="3" type="ORF">D7147_30625</name>
</gene>
<dbReference type="EMBL" id="RAZS01000016">
    <property type="protein sequence ID" value="RKN13794.1"/>
    <property type="molecule type" value="Genomic_DNA"/>
</dbReference>
<evidence type="ECO:0000313" key="3">
    <source>
        <dbReference type="EMBL" id="RKN13794.1"/>
    </source>
</evidence>
<protein>
    <submittedName>
        <fullName evidence="4">Uncharacterized protein</fullName>
    </submittedName>
</protein>
<keyword evidence="2" id="KW-1133">Transmembrane helix</keyword>
<keyword evidence="2" id="KW-0472">Membrane</keyword>
<evidence type="ECO:0000256" key="2">
    <source>
        <dbReference type="SAM" id="Phobius"/>
    </source>
</evidence>
<dbReference type="RefSeq" id="WP_120683944.1">
    <property type="nucleotide sequence ID" value="NZ_RAZS01000016.1"/>
</dbReference>
<dbReference type="Proteomes" id="UP000275865">
    <property type="component" value="Unassembled WGS sequence"/>
</dbReference>
<feature type="region of interest" description="Disordered" evidence="1">
    <location>
        <begin position="58"/>
        <end position="99"/>
    </location>
</feature>
<feature type="compositionally biased region" description="Polar residues" evidence="1">
    <location>
        <begin position="63"/>
        <end position="91"/>
    </location>
</feature>
<dbReference type="Proteomes" id="UP000271548">
    <property type="component" value="Unassembled WGS sequence"/>
</dbReference>
<evidence type="ECO:0000313" key="5">
    <source>
        <dbReference type="Proteomes" id="UP000271548"/>
    </source>
</evidence>
<dbReference type="EMBL" id="RAZT01000002">
    <property type="protein sequence ID" value="RKN35252.1"/>
    <property type="molecule type" value="Genomic_DNA"/>
</dbReference>
<keyword evidence="2" id="KW-0812">Transmembrane</keyword>
<evidence type="ECO:0000313" key="6">
    <source>
        <dbReference type="Proteomes" id="UP000275865"/>
    </source>
</evidence>
<feature type="transmembrane region" description="Helical" evidence="2">
    <location>
        <begin position="23"/>
        <end position="44"/>
    </location>
</feature>